<comment type="similarity">
    <text evidence="2">Belongs to the peptidase A1 family.</text>
</comment>
<evidence type="ECO:0000256" key="12">
    <source>
        <dbReference type="PIRSR" id="PIRSR601461-1"/>
    </source>
</evidence>
<dbReference type="eggNOG" id="KOG1339">
    <property type="taxonomic scope" value="Eukaryota"/>
</dbReference>
<organism evidence="17 18">
    <name type="scientific">Paramecium tetraurelia</name>
    <dbReference type="NCBI Taxonomy" id="5888"/>
    <lineage>
        <taxon>Eukaryota</taxon>
        <taxon>Sar</taxon>
        <taxon>Alveolata</taxon>
        <taxon>Ciliophora</taxon>
        <taxon>Intramacronucleata</taxon>
        <taxon>Oligohymenophorea</taxon>
        <taxon>Peniculida</taxon>
        <taxon>Parameciidae</taxon>
        <taxon>Paramecium</taxon>
    </lineage>
</organism>
<dbReference type="GO" id="GO:0005789">
    <property type="term" value="C:endoplasmic reticulum membrane"/>
    <property type="evidence" value="ECO:0007669"/>
    <property type="project" value="UniProtKB-SubCell"/>
</dbReference>
<keyword evidence="14" id="KW-0812">Transmembrane</keyword>
<dbReference type="InterPro" id="IPR033121">
    <property type="entry name" value="PEPTIDASE_A1"/>
</dbReference>
<feature type="chain" id="PRO_5002623972" description="Plasmepsin V" evidence="15">
    <location>
        <begin position="19"/>
        <end position="548"/>
    </location>
</feature>
<dbReference type="SUPFAM" id="SSF50630">
    <property type="entry name" value="Acid proteases"/>
    <property type="match status" value="1"/>
</dbReference>
<evidence type="ECO:0000256" key="9">
    <source>
        <dbReference type="ARBA" id="ARBA00064165"/>
    </source>
</evidence>
<keyword evidence="8 14" id="KW-0472">Membrane</keyword>
<dbReference type="PANTHER" id="PTHR13683:SF375">
    <property type="entry name" value="PEPTIDASE A1 DOMAIN-CONTAINING PROTEIN"/>
    <property type="match status" value="1"/>
</dbReference>
<keyword evidence="6" id="KW-0378">Hydrolase</keyword>
<evidence type="ECO:0000256" key="11">
    <source>
        <dbReference type="ARBA" id="ARBA00078106"/>
    </source>
</evidence>
<feature type="active site" evidence="12">
    <location>
        <position position="62"/>
    </location>
</feature>
<dbReference type="InterPro" id="IPR001461">
    <property type="entry name" value="Aspartic_peptidase_A1"/>
</dbReference>
<evidence type="ECO:0000313" key="18">
    <source>
        <dbReference type="Proteomes" id="UP000000600"/>
    </source>
</evidence>
<dbReference type="OMA" id="RCNFASY"/>
<evidence type="ECO:0000256" key="8">
    <source>
        <dbReference type="ARBA" id="ARBA00023136"/>
    </source>
</evidence>
<dbReference type="Gene3D" id="2.40.70.10">
    <property type="entry name" value="Acid Proteases"/>
    <property type="match status" value="2"/>
</dbReference>
<evidence type="ECO:0000256" key="4">
    <source>
        <dbReference type="ARBA" id="ARBA00022729"/>
    </source>
</evidence>
<sequence length="548" mass="63454">MIIILCLCLLIDLQKCNQEINHENRAVDNPHIAILYGNSTLGYYYMNIYIGENMTKHSVIVDTGSQATTINCNQCHQCGQHQNPPYSFNEKNYNSSDLRIDFNCSSFENDRCNFASYYVEGSSIAGFYFKDKVLIGDGLIQLDDRYIEQESFESILGCTQFETGQLYQQMADGIFGLAPINNHSQYPPSLIDFIAKKDKALSLKRRFSICLNDDYGYISVGGYDLLRQDPDFKINKIKFKPTQQYQVNLTKIAFGDQTFTVNNKIYTGGQGTFIDSGATISYMDREIYSQLVQSIKDHFELNKAPITTILQSQVCFKFTQDVLDQYSYFPTIKFIFDDDVEIYWKPQEYLNIQENQVCIGVERLSDRVILGQNWMRKKDILFDLDQQEISVVSANCTLDYFKLQVINTSDDQTGQQNQPVVKNIRLPSLLKSSIKEEEDEEEVAEVKEDKIAEEDKDNDTVEEEQKEEDEHSWLEILFYIFIVVITLKGLIFLGLYIMKRLGGNLYSYEQKHEKFQKLNNQIHMEDEDEKESTEHKIELVIQQSDIIA</sequence>
<evidence type="ECO:0000313" key="17">
    <source>
        <dbReference type="EMBL" id="CAK79959.1"/>
    </source>
</evidence>
<dbReference type="HOGENOM" id="CLU_497387_0_0_1"/>
<dbReference type="InterPro" id="IPR021109">
    <property type="entry name" value="Peptidase_aspartic_dom_sf"/>
</dbReference>
<feature type="compositionally biased region" description="Acidic residues" evidence="13">
    <location>
        <begin position="451"/>
        <end position="466"/>
    </location>
</feature>
<dbReference type="EMBL" id="CT868352">
    <property type="protein sequence ID" value="CAK79959.1"/>
    <property type="molecule type" value="Genomic_DNA"/>
</dbReference>
<keyword evidence="18" id="KW-1185">Reference proteome</keyword>
<evidence type="ECO:0000256" key="10">
    <source>
        <dbReference type="ARBA" id="ARBA00074962"/>
    </source>
</evidence>
<dbReference type="STRING" id="5888.A0DA92"/>
<proteinExistence type="inferred from homology"/>
<dbReference type="Pfam" id="PF00026">
    <property type="entry name" value="Asp"/>
    <property type="match status" value="1"/>
</dbReference>
<keyword evidence="7" id="KW-0175">Coiled coil</keyword>
<keyword evidence="5" id="KW-0064">Aspartyl protease</keyword>
<reference evidence="17 18" key="1">
    <citation type="journal article" date="2006" name="Nature">
        <title>Global trends of whole-genome duplications revealed by the ciliate Paramecium tetraurelia.</title>
        <authorList>
            <consortium name="Genoscope"/>
            <person name="Aury J.-M."/>
            <person name="Jaillon O."/>
            <person name="Duret L."/>
            <person name="Noel B."/>
            <person name="Jubin C."/>
            <person name="Porcel B.M."/>
            <person name="Segurens B."/>
            <person name="Daubin V."/>
            <person name="Anthouard V."/>
            <person name="Aiach N."/>
            <person name="Arnaiz O."/>
            <person name="Billaut A."/>
            <person name="Beisson J."/>
            <person name="Blanc I."/>
            <person name="Bouhouche K."/>
            <person name="Camara F."/>
            <person name="Duharcourt S."/>
            <person name="Guigo R."/>
            <person name="Gogendeau D."/>
            <person name="Katinka M."/>
            <person name="Keller A.-M."/>
            <person name="Kissmehl R."/>
            <person name="Klotz C."/>
            <person name="Koll F."/>
            <person name="Le Moue A."/>
            <person name="Lepere C."/>
            <person name="Malinsky S."/>
            <person name="Nowacki M."/>
            <person name="Nowak J.K."/>
            <person name="Plattner H."/>
            <person name="Poulain J."/>
            <person name="Ruiz F."/>
            <person name="Serrano V."/>
            <person name="Zagulski M."/>
            <person name="Dessen P."/>
            <person name="Betermier M."/>
            <person name="Weissenbach J."/>
            <person name="Scarpelli C."/>
            <person name="Schachter V."/>
            <person name="Sperling L."/>
            <person name="Meyer E."/>
            <person name="Cohen J."/>
            <person name="Wincker P."/>
        </authorList>
    </citation>
    <scope>NUCLEOTIDE SEQUENCE [LARGE SCALE GENOMIC DNA]</scope>
    <source>
        <strain evidence="17 18">Stock d4-2</strain>
    </source>
</reference>
<evidence type="ECO:0000256" key="15">
    <source>
        <dbReference type="SAM" id="SignalP"/>
    </source>
</evidence>
<dbReference type="InParanoid" id="A0DA92"/>
<evidence type="ECO:0000256" key="1">
    <source>
        <dbReference type="ARBA" id="ARBA00004115"/>
    </source>
</evidence>
<feature type="transmembrane region" description="Helical" evidence="14">
    <location>
        <begin position="476"/>
        <end position="498"/>
    </location>
</feature>
<name>A0DA92_PARTE</name>
<evidence type="ECO:0000256" key="6">
    <source>
        <dbReference type="ARBA" id="ARBA00022801"/>
    </source>
</evidence>
<comment type="subcellular location">
    <subcellularLocation>
        <location evidence="1">Endoplasmic reticulum membrane</location>
        <topology evidence="1">Single-pass type I membrane protein</topology>
    </subcellularLocation>
</comment>
<dbReference type="GO" id="GO:0016485">
    <property type="term" value="P:protein processing"/>
    <property type="evidence" value="ECO:0007669"/>
    <property type="project" value="UniProtKB-ARBA"/>
</dbReference>
<evidence type="ECO:0000256" key="13">
    <source>
        <dbReference type="SAM" id="MobiDB-lite"/>
    </source>
</evidence>
<gene>
    <name evidence="17" type="ORF">GSPATT00014866001</name>
</gene>
<dbReference type="GeneID" id="5033141"/>
<evidence type="ECO:0000256" key="3">
    <source>
        <dbReference type="ARBA" id="ARBA00022670"/>
    </source>
</evidence>
<evidence type="ECO:0000259" key="16">
    <source>
        <dbReference type="PROSITE" id="PS51767"/>
    </source>
</evidence>
<dbReference type="MEROPS" id="A01.075"/>
<feature type="region of interest" description="Disordered" evidence="13">
    <location>
        <begin position="436"/>
        <end position="466"/>
    </location>
</feature>
<keyword evidence="14" id="KW-1133">Transmembrane helix</keyword>
<dbReference type="Proteomes" id="UP000000600">
    <property type="component" value="Unassembled WGS sequence"/>
</dbReference>
<comment type="subunit">
    <text evidence="9">Component of a complex composed of SPC25 and PMV; the interaction is mediated via the transmembrane domains. The complex interacts with the SEC61 channel-forming translocon complex and is involved in the recognition and import of PEXEL motif-containing proteins into the ER for subsequent export.</text>
</comment>
<protein>
    <recommendedName>
        <fullName evidence="10">Plasmepsin V</fullName>
    </recommendedName>
    <alternativeName>
        <fullName evidence="11">Plasmepsin 5</fullName>
    </alternativeName>
</protein>
<evidence type="ECO:0000256" key="14">
    <source>
        <dbReference type="SAM" id="Phobius"/>
    </source>
</evidence>
<evidence type="ECO:0000256" key="2">
    <source>
        <dbReference type="ARBA" id="ARBA00007447"/>
    </source>
</evidence>
<feature type="signal peptide" evidence="15">
    <location>
        <begin position="1"/>
        <end position="18"/>
    </location>
</feature>
<evidence type="ECO:0000256" key="7">
    <source>
        <dbReference type="ARBA" id="ARBA00023054"/>
    </source>
</evidence>
<dbReference type="RefSeq" id="XP_001447356.1">
    <property type="nucleotide sequence ID" value="XM_001447319.1"/>
</dbReference>
<keyword evidence="3" id="KW-0645">Protease</keyword>
<dbReference type="OrthoDB" id="2747330at2759"/>
<dbReference type="PANTHER" id="PTHR13683">
    <property type="entry name" value="ASPARTYL PROTEASES"/>
    <property type="match status" value="1"/>
</dbReference>
<dbReference type="GO" id="GO:0032527">
    <property type="term" value="P:protein exit from endoplasmic reticulum"/>
    <property type="evidence" value="ECO:0007669"/>
    <property type="project" value="UniProtKB-ARBA"/>
</dbReference>
<dbReference type="KEGG" id="ptm:GSPATT00014866001"/>
<dbReference type="GO" id="GO:0004190">
    <property type="term" value="F:aspartic-type endopeptidase activity"/>
    <property type="evidence" value="ECO:0007669"/>
    <property type="project" value="UniProtKB-KW"/>
</dbReference>
<evidence type="ECO:0000256" key="5">
    <source>
        <dbReference type="ARBA" id="ARBA00022750"/>
    </source>
</evidence>
<dbReference type="InterPro" id="IPR033866">
    <property type="entry name" value="Plasmepsin_5"/>
</dbReference>
<dbReference type="FunFam" id="2.40.70.10:FF:000080">
    <property type="entry name" value="Plasmepsin V"/>
    <property type="match status" value="1"/>
</dbReference>
<dbReference type="CDD" id="cd06096">
    <property type="entry name" value="Plasmepsin_5"/>
    <property type="match status" value="1"/>
</dbReference>
<feature type="domain" description="Peptidase A1" evidence="16">
    <location>
        <begin position="44"/>
        <end position="392"/>
    </location>
</feature>
<feature type="active site" evidence="12">
    <location>
        <position position="275"/>
    </location>
</feature>
<dbReference type="AlphaFoldDB" id="A0DA92"/>
<accession>A0DA92</accession>
<keyword evidence="4 15" id="KW-0732">Signal</keyword>
<dbReference type="PROSITE" id="PS51767">
    <property type="entry name" value="PEPTIDASE_A1"/>
    <property type="match status" value="1"/>
</dbReference>